<evidence type="ECO:0000313" key="1">
    <source>
        <dbReference type="EMBL" id="KFF22659.1"/>
    </source>
</evidence>
<organism evidence="1 2">
    <name type="scientific">Chryseobacterium vrystaatense</name>
    <dbReference type="NCBI Taxonomy" id="307480"/>
    <lineage>
        <taxon>Bacteria</taxon>
        <taxon>Pseudomonadati</taxon>
        <taxon>Bacteroidota</taxon>
        <taxon>Flavobacteriia</taxon>
        <taxon>Flavobacteriales</taxon>
        <taxon>Weeksellaceae</taxon>
        <taxon>Chryseobacterium group</taxon>
        <taxon>Chryseobacterium</taxon>
    </lineage>
</organism>
<dbReference type="RefSeq" id="WP_034751653.1">
    <property type="nucleotide sequence ID" value="NZ_JPRI01000014.1"/>
</dbReference>
<protein>
    <recommendedName>
        <fullName evidence="3">DUF3997 domain-containing protein</fullName>
    </recommendedName>
</protein>
<name>A0ABR4UF56_9FLAO</name>
<keyword evidence="2" id="KW-1185">Reference proteome</keyword>
<proteinExistence type="predicted"/>
<gene>
    <name evidence="1" type="ORF">IW16_26635</name>
</gene>
<dbReference type="Proteomes" id="UP000028719">
    <property type="component" value="Unassembled WGS sequence"/>
</dbReference>
<evidence type="ECO:0008006" key="3">
    <source>
        <dbReference type="Google" id="ProtNLM"/>
    </source>
</evidence>
<accession>A0ABR4UF56</accession>
<comment type="caution">
    <text evidence="1">The sequence shown here is derived from an EMBL/GenBank/DDBJ whole genome shotgun (WGS) entry which is preliminary data.</text>
</comment>
<reference evidence="1 2" key="1">
    <citation type="submission" date="2014-07" db="EMBL/GenBank/DDBJ databases">
        <title>Genome of Chryseobacterium vrystaatense LMG 22846.</title>
        <authorList>
            <person name="Pipes S.E."/>
            <person name="Stropko S.J."/>
            <person name="Newman J.D."/>
        </authorList>
    </citation>
    <scope>NUCLEOTIDE SEQUENCE [LARGE SCALE GENOMIC DNA]</scope>
    <source>
        <strain evidence="1 2">LMG 22846</strain>
    </source>
</reference>
<sequence length="137" mass="15970">MKKIISLMCLSIFVNSCAWLDESEHQKIIGQYEIGWNDLESNRAITKKIENSESSYNIIIDSYVFAVGHNESFIVAKQHQSFNEETNYYLIDIEKNKEDNSKGIYGPLNEVEFEKMKTKFNIKSLKFDLIFADKPDK</sequence>
<evidence type="ECO:0000313" key="2">
    <source>
        <dbReference type="Proteomes" id="UP000028719"/>
    </source>
</evidence>
<dbReference type="EMBL" id="JPRI01000014">
    <property type="protein sequence ID" value="KFF22659.1"/>
    <property type="molecule type" value="Genomic_DNA"/>
</dbReference>